<reference evidence="2" key="1">
    <citation type="submission" date="2015-05" db="EMBL/GenBank/DDBJ databases">
        <authorList>
            <person name="Fogelqvist Johan"/>
        </authorList>
    </citation>
    <scope>NUCLEOTIDE SEQUENCE [LARGE SCALE GENOMIC DNA]</scope>
</reference>
<organism evidence="1 2">
    <name type="scientific">Verticillium longisporum</name>
    <name type="common">Verticillium dahliae var. longisporum</name>
    <dbReference type="NCBI Taxonomy" id="100787"/>
    <lineage>
        <taxon>Eukaryota</taxon>
        <taxon>Fungi</taxon>
        <taxon>Dikarya</taxon>
        <taxon>Ascomycota</taxon>
        <taxon>Pezizomycotina</taxon>
        <taxon>Sordariomycetes</taxon>
        <taxon>Hypocreomycetidae</taxon>
        <taxon>Glomerellales</taxon>
        <taxon>Plectosphaerellaceae</taxon>
        <taxon>Verticillium</taxon>
    </lineage>
</organism>
<gene>
    <name evidence="1" type="ORF">BN1723_008379</name>
</gene>
<dbReference type="AlphaFoldDB" id="A0A0G4NRH2"/>
<proteinExistence type="predicted"/>
<accession>A0A0G4NRH2</accession>
<protein>
    <submittedName>
        <fullName evidence="1">Uncharacterized protein</fullName>
    </submittedName>
</protein>
<evidence type="ECO:0000313" key="2">
    <source>
        <dbReference type="Proteomes" id="UP000045706"/>
    </source>
</evidence>
<evidence type="ECO:0000313" key="1">
    <source>
        <dbReference type="EMBL" id="CRK49087.1"/>
    </source>
</evidence>
<name>A0A0G4NRH2_VERLO</name>
<dbReference type="EMBL" id="CVQI01038272">
    <property type="protein sequence ID" value="CRK49087.1"/>
    <property type="molecule type" value="Genomic_DNA"/>
</dbReference>
<dbReference type="Proteomes" id="UP000045706">
    <property type="component" value="Unassembled WGS sequence"/>
</dbReference>
<sequence length="64" mass="7214">MTGAGSVPGKLSVEAVYRAFIWLSSRINAMCLVHNHSHRLAGLTCCQNSFYGSLKERRIWYTPK</sequence>